<feature type="compositionally biased region" description="Acidic residues" evidence="1">
    <location>
        <begin position="71"/>
        <end position="80"/>
    </location>
</feature>
<evidence type="ECO:0000256" key="1">
    <source>
        <dbReference type="SAM" id="MobiDB-lite"/>
    </source>
</evidence>
<dbReference type="Proteomes" id="UP000488936">
    <property type="component" value="Unassembled WGS sequence"/>
</dbReference>
<dbReference type="AlphaFoldDB" id="A0A7K1GK94"/>
<feature type="compositionally biased region" description="Polar residues" evidence="1">
    <location>
        <begin position="81"/>
        <end position="90"/>
    </location>
</feature>
<gene>
    <name evidence="2" type="ORF">GJV77_04445</name>
</gene>
<keyword evidence="3" id="KW-1185">Reference proteome</keyword>
<dbReference type="RefSeq" id="WP_162521560.1">
    <property type="nucleotide sequence ID" value="NZ_JAYMMG010000012.1"/>
</dbReference>
<evidence type="ECO:0000313" key="2">
    <source>
        <dbReference type="EMBL" id="MTH29170.1"/>
    </source>
</evidence>
<name>A0A7K1GK94_9FLAO</name>
<reference evidence="2 3" key="1">
    <citation type="journal article" date="2006" name="Int. J. Syst. Evol. Microbiol.">
        <title>Myroides pelagicus sp. nov., isolated from seawater in Thailand.</title>
        <authorList>
            <person name="Yoon J."/>
            <person name="Maneerat S."/>
            <person name="Kawai F."/>
            <person name="Yokota A."/>
        </authorList>
    </citation>
    <scope>NUCLEOTIDE SEQUENCE [LARGE SCALE GENOMIC DNA]</scope>
    <source>
        <strain evidence="2 3">SM1T</strain>
    </source>
</reference>
<proteinExistence type="predicted"/>
<protein>
    <submittedName>
        <fullName evidence="2">Uncharacterized protein</fullName>
    </submittedName>
</protein>
<evidence type="ECO:0000313" key="3">
    <source>
        <dbReference type="Proteomes" id="UP000488936"/>
    </source>
</evidence>
<sequence>MENANALKLIKQIQSDLIADGLVVSSIVESLKKLREFALLEEKPVLVKGIRLAYEHIENNHAFLIAIPSDEPVEEEENENGSEAKNTTEQTDLESLQYLLSLFKDVENKHNLADLREYNSRFQAF</sequence>
<organism evidence="2 3">
    <name type="scientific">Myroides pelagicus</name>
    <dbReference type="NCBI Taxonomy" id="270914"/>
    <lineage>
        <taxon>Bacteria</taxon>
        <taxon>Pseudomonadati</taxon>
        <taxon>Bacteroidota</taxon>
        <taxon>Flavobacteriia</taxon>
        <taxon>Flavobacteriales</taxon>
        <taxon>Flavobacteriaceae</taxon>
        <taxon>Myroides</taxon>
    </lineage>
</organism>
<feature type="region of interest" description="Disordered" evidence="1">
    <location>
        <begin position="69"/>
        <end position="90"/>
    </location>
</feature>
<accession>A0A7K1GK94</accession>
<dbReference type="EMBL" id="WMJY01000006">
    <property type="protein sequence ID" value="MTH29170.1"/>
    <property type="molecule type" value="Genomic_DNA"/>
</dbReference>
<comment type="caution">
    <text evidence="2">The sequence shown here is derived from an EMBL/GenBank/DDBJ whole genome shotgun (WGS) entry which is preliminary data.</text>
</comment>